<dbReference type="EMBL" id="JAHUZN010000006">
    <property type="protein sequence ID" value="KAG8491489.1"/>
    <property type="molecule type" value="Genomic_DNA"/>
</dbReference>
<evidence type="ECO:0000313" key="1">
    <source>
        <dbReference type="EMBL" id="KAG8491489.1"/>
    </source>
</evidence>
<proteinExistence type="predicted"/>
<protein>
    <submittedName>
        <fullName evidence="1">Uncharacterized protein</fullName>
    </submittedName>
</protein>
<keyword evidence="2" id="KW-1185">Reference proteome</keyword>
<dbReference type="Proteomes" id="UP000701853">
    <property type="component" value="Chromosome 6"/>
</dbReference>
<comment type="caution">
    <text evidence="1">The sequence shown here is derived from an EMBL/GenBank/DDBJ whole genome shotgun (WGS) entry which is preliminary data.</text>
</comment>
<dbReference type="OrthoDB" id="990032at2759"/>
<sequence>MYTEMVELSSQKYSGLLLKKGLQTQTLRPYMQYFLKWICRALRELLNAQLQRLPEIYWRLLMKTFALGEEYSNAKLVSKLMRFLLKRFSIKVTVIEEAKDIESLEIDELNGFLQTFEMNFKDVKHNKTKGDRNIAFQVGEGVPTSQNTIIEKFTVDDCDSDSDSKFGSDEEFLKTYKEILGKLR</sequence>
<dbReference type="AlphaFoldDB" id="A0A8J5YRU4"/>
<organism evidence="1 2">
    <name type="scientific">Gossypium anomalum</name>
    <dbReference type="NCBI Taxonomy" id="47600"/>
    <lineage>
        <taxon>Eukaryota</taxon>
        <taxon>Viridiplantae</taxon>
        <taxon>Streptophyta</taxon>
        <taxon>Embryophyta</taxon>
        <taxon>Tracheophyta</taxon>
        <taxon>Spermatophyta</taxon>
        <taxon>Magnoliopsida</taxon>
        <taxon>eudicotyledons</taxon>
        <taxon>Gunneridae</taxon>
        <taxon>Pentapetalae</taxon>
        <taxon>rosids</taxon>
        <taxon>malvids</taxon>
        <taxon>Malvales</taxon>
        <taxon>Malvaceae</taxon>
        <taxon>Malvoideae</taxon>
        <taxon>Gossypium</taxon>
    </lineage>
</organism>
<gene>
    <name evidence="1" type="ORF">CXB51_014677</name>
</gene>
<accession>A0A8J5YRU4</accession>
<reference evidence="1 2" key="1">
    <citation type="journal article" date="2021" name="bioRxiv">
        <title>The Gossypium anomalum genome as a resource for cotton improvement and evolutionary analysis of hybrid incompatibility.</title>
        <authorList>
            <person name="Grover C.E."/>
            <person name="Yuan D."/>
            <person name="Arick M.A."/>
            <person name="Miller E.R."/>
            <person name="Hu G."/>
            <person name="Peterson D.G."/>
            <person name="Wendel J.F."/>
            <person name="Udall J.A."/>
        </authorList>
    </citation>
    <scope>NUCLEOTIDE SEQUENCE [LARGE SCALE GENOMIC DNA]</scope>
    <source>
        <strain evidence="1">JFW-Udall</strain>
        <tissue evidence="1">Leaf</tissue>
    </source>
</reference>
<name>A0A8J5YRU4_9ROSI</name>
<evidence type="ECO:0000313" key="2">
    <source>
        <dbReference type="Proteomes" id="UP000701853"/>
    </source>
</evidence>